<evidence type="ECO:0000313" key="2">
    <source>
        <dbReference type="EMBL" id="BCU68763.1"/>
    </source>
</evidence>
<sequence>MVSDEDSALLDLDAGSVSAAIATALVSIAMINIFLLMPTILSYISLLLTPISLFNSLIVAIVAEFIASMIFIPFSVYVFNCGFRELKAKGGVTGTTLWYAGVILTMLPLIPIFIIIGLISITVGVSLIGLAIWRIGKIYNVGDIRNGVILIIIGSIVPFVGTIGYVLTHKGLGKLWDTMRTSAKNTKYTPTTSSSTSGSTQQLPVRQTGQGYIFYHGIAIVELLSTQPVKLLFARIEGTKRNSNSFNPDYLKPNTITKVSIYFGDSLEITKGKTYKVIITALVGSETLDIPVSVTGV</sequence>
<keyword evidence="1" id="KW-0472">Membrane</keyword>
<evidence type="ECO:0008006" key="4">
    <source>
        <dbReference type="Google" id="ProtNLM"/>
    </source>
</evidence>
<gene>
    <name evidence="2" type="ORF">KN1_00600</name>
</gene>
<accession>A0A8D5U3U0</accession>
<keyword evidence="3" id="KW-1185">Reference proteome</keyword>
<dbReference type="InterPro" id="IPR009321">
    <property type="entry name" value="DUF973"/>
</dbReference>
<feature type="transmembrane region" description="Helical" evidence="1">
    <location>
        <begin position="20"/>
        <end position="44"/>
    </location>
</feature>
<dbReference type="RefSeq" id="WP_221288630.1">
    <property type="nucleotide sequence ID" value="NZ_AP024597.1"/>
</dbReference>
<keyword evidence="1" id="KW-0812">Transmembrane</keyword>
<keyword evidence="1" id="KW-1133">Transmembrane helix</keyword>
<evidence type="ECO:0000256" key="1">
    <source>
        <dbReference type="SAM" id="Phobius"/>
    </source>
</evidence>
<name>A0A8D5U3U0_9CREN</name>
<evidence type="ECO:0000313" key="3">
    <source>
        <dbReference type="Proteomes" id="UP000825123"/>
    </source>
</evidence>
<proteinExistence type="predicted"/>
<dbReference type="EMBL" id="AP024597">
    <property type="protein sequence ID" value="BCU68763.1"/>
    <property type="molecule type" value="Genomic_DNA"/>
</dbReference>
<dbReference type="AlphaFoldDB" id="A0A8D5U3U0"/>
<dbReference type="Pfam" id="PF06157">
    <property type="entry name" value="DUF973"/>
    <property type="match status" value="1"/>
</dbReference>
<feature type="transmembrane region" description="Helical" evidence="1">
    <location>
        <begin position="56"/>
        <end position="79"/>
    </location>
</feature>
<feature type="transmembrane region" description="Helical" evidence="1">
    <location>
        <begin position="144"/>
        <end position="167"/>
    </location>
</feature>
<feature type="transmembrane region" description="Helical" evidence="1">
    <location>
        <begin position="99"/>
        <end position="132"/>
    </location>
</feature>
<dbReference type="Proteomes" id="UP000825123">
    <property type="component" value="Chromosome"/>
</dbReference>
<dbReference type="KEGG" id="csty:KN1_00600"/>
<dbReference type="GeneID" id="66161815"/>
<feature type="transmembrane region" description="Helical" evidence="1">
    <location>
        <begin position="213"/>
        <end position="233"/>
    </location>
</feature>
<protein>
    <recommendedName>
        <fullName evidence="4">DUF973 family protein</fullName>
    </recommendedName>
</protein>
<reference evidence="2 3" key="1">
    <citation type="submission" date="2021-04" db="EMBL/GenBank/DDBJ databases">
        <title>Complete genome sequence of Stygiolobus sp. KN-1.</title>
        <authorList>
            <person name="Nakamura K."/>
            <person name="Sakai H."/>
            <person name="Kurosawa N."/>
        </authorList>
    </citation>
    <scope>NUCLEOTIDE SEQUENCE [LARGE SCALE GENOMIC DNA]</scope>
    <source>
        <strain evidence="2 3">KN-1</strain>
    </source>
</reference>
<organism evidence="2 3">
    <name type="scientific">Stygiolobus caldivivus</name>
    <dbReference type="NCBI Taxonomy" id="2824673"/>
    <lineage>
        <taxon>Archaea</taxon>
        <taxon>Thermoproteota</taxon>
        <taxon>Thermoprotei</taxon>
        <taxon>Sulfolobales</taxon>
        <taxon>Sulfolobaceae</taxon>
        <taxon>Stygiolobus</taxon>
    </lineage>
</organism>